<dbReference type="RefSeq" id="WP_379891488.1">
    <property type="nucleotide sequence ID" value="NZ_CBCSCT010000008.1"/>
</dbReference>
<dbReference type="EMBL" id="JBHSQV010000002">
    <property type="protein sequence ID" value="MFC5985035.1"/>
    <property type="molecule type" value="Genomic_DNA"/>
</dbReference>
<dbReference type="Pfam" id="PF20765">
    <property type="entry name" value="Phage_tail_terminator_8"/>
    <property type="match status" value="1"/>
</dbReference>
<protein>
    <submittedName>
        <fullName evidence="1">DUF6838 family protein</fullName>
    </submittedName>
</protein>
<accession>A0ABW1IHE6</accession>
<reference evidence="2" key="1">
    <citation type="journal article" date="2019" name="Int. J. Syst. Evol. Microbiol.">
        <title>The Global Catalogue of Microorganisms (GCM) 10K type strain sequencing project: providing services to taxonomists for standard genome sequencing and annotation.</title>
        <authorList>
            <consortium name="The Broad Institute Genomics Platform"/>
            <consortium name="The Broad Institute Genome Sequencing Center for Infectious Disease"/>
            <person name="Wu L."/>
            <person name="Ma J."/>
        </authorList>
    </citation>
    <scope>NUCLEOTIDE SEQUENCE [LARGE SCALE GENOMIC DNA]</scope>
    <source>
        <strain evidence="2">CCM 8749</strain>
    </source>
</reference>
<organism evidence="1 2">
    <name type="scientific">Marinicrinis lubricantis</name>
    <dbReference type="NCBI Taxonomy" id="2086470"/>
    <lineage>
        <taxon>Bacteria</taxon>
        <taxon>Bacillati</taxon>
        <taxon>Bacillota</taxon>
        <taxon>Bacilli</taxon>
        <taxon>Bacillales</taxon>
        <taxon>Paenibacillaceae</taxon>
    </lineage>
</organism>
<gene>
    <name evidence="1" type="ORF">ACFPXP_00745</name>
</gene>
<evidence type="ECO:0000313" key="2">
    <source>
        <dbReference type="Proteomes" id="UP001596250"/>
    </source>
</evidence>
<dbReference type="Proteomes" id="UP001596250">
    <property type="component" value="Unassembled WGS sequence"/>
</dbReference>
<proteinExistence type="predicted"/>
<sequence>MITRVLLNKAINDLIQSEFPGIPILNSDAEEGFVKPSFIVSIETKRMEASQYSTYREMICHMTYYPKGGDGFKEEAYNVMDRLEGLFGLNFAVEDRTITISEASTHLSDNVVYYDFSFQYYDSPEEAILGEPMQELRYER</sequence>
<comment type="caution">
    <text evidence="1">The sequence shown here is derived from an EMBL/GenBank/DDBJ whole genome shotgun (WGS) entry which is preliminary data.</text>
</comment>
<name>A0ABW1IHE6_9BACL</name>
<evidence type="ECO:0000313" key="1">
    <source>
        <dbReference type="EMBL" id="MFC5985035.1"/>
    </source>
</evidence>
<dbReference type="InterPro" id="IPR049254">
    <property type="entry name" value="Phage_tail_terminator"/>
</dbReference>
<keyword evidence="2" id="KW-1185">Reference proteome</keyword>